<dbReference type="Gene3D" id="3.30.450.20">
    <property type="entry name" value="PAS domain"/>
    <property type="match status" value="1"/>
</dbReference>
<dbReference type="SMART" id="SM00388">
    <property type="entry name" value="HisKA"/>
    <property type="match status" value="1"/>
</dbReference>
<dbReference type="Pfam" id="PF00072">
    <property type="entry name" value="Response_reg"/>
    <property type="match status" value="2"/>
</dbReference>
<dbReference type="GO" id="GO:0000155">
    <property type="term" value="F:phosphorelay sensor kinase activity"/>
    <property type="evidence" value="ECO:0007669"/>
    <property type="project" value="InterPro"/>
</dbReference>
<dbReference type="InterPro" id="IPR001610">
    <property type="entry name" value="PAC"/>
</dbReference>
<dbReference type="InterPro" id="IPR035965">
    <property type="entry name" value="PAS-like_dom_sf"/>
</dbReference>
<sequence length="714" mass="77514">MQRMLKTKTEHRAALSEVAQGARILAVDDDDRNLLAISEVLAGVGEVVCAQSGEEALRFLLKEEFAVILLDVLMPGLDGYETASLIRQREQSRRTPIIFLTAINKEEAHMLRGYDAGAVDFVFKPFDSAMLRSKVAVFVELHEKTLEIQRKAIVEQTLLEQALEAQKSRLQAERALRAAEQRQEAILQSVPVCFHARSLEPPFDARFVTSGIERLTGFSPERLTSEPGFGLSRVHPDDLPDVEAALLGAKAAGAYSCEFRWQCADGKYRSFLDQGVISHNPVENTQEIVGTLLDITERRELEDRLLQAQRLDAIGKLTGGLAHDFNNLLAAILSGLGLLERSTALDEQAKKVLDLTRRSAKQGAELVNRMLAFSRRQHLKPEPLQLATLVEPLNGLVAPVLGGLVRFEWQIDNSVWPVLVDAGQLELALMNLVFNARDAMPTGGSITIRAENHTTHSNSDELGAGDYVVISVIDTGSGIPADLVAKVIEPFFTTKPVGKGTGLGLSTVYGFAKQSGGTLRIESVVERGTAMQLWLPRSLKQPARSIEQGQTSQPRIDGNGALPSILLVDDGDALRELTAASLRQSGFHVTCAAGGAEALARIEKAPQDFDVIVTDFAMPLVSGLDVIRFARNLRADWPALIITGYAETEAIGDLPADVLLLAKPYKDQELVESILMARRGMAAPEADRAVVKLTSALPPAAATAQDGTPPSTDT</sequence>
<dbReference type="InterPro" id="IPR013655">
    <property type="entry name" value="PAS_fold_3"/>
</dbReference>
<keyword evidence="3 4" id="KW-0597">Phosphoprotein</keyword>
<dbReference type="Gene3D" id="1.10.287.130">
    <property type="match status" value="1"/>
</dbReference>
<dbReference type="InterPro" id="IPR000700">
    <property type="entry name" value="PAS-assoc_C"/>
</dbReference>
<evidence type="ECO:0000256" key="4">
    <source>
        <dbReference type="PROSITE-ProRule" id="PRU00169"/>
    </source>
</evidence>
<feature type="domain" description="Response regulatory" evidence="6">
    <location>
        <begin position="23"/>
        <end position="139"/>
    </location>
</feature>
<dbReference type="PROSITE" id="PS50110">
    <property type="entry name" value="RESPONSE_REGULATORY"/>
    <property type="match status" value="2"/>
</dbReference>
<organism evidence="8 9">
    <name type="scientific">Mesorhizobium plurifarium</name>
    <dbReference type="NCBI Taxonomy" id="69974"/>
    <lineage>
        <taxon>Bacteria</taxon>
        <taxon>Pseudomonadati</taxon>
        <taxon>Pseudomonadota</taxon>
        <taxon>Alphaproteobacteria</taxon>
        <taxon>Hyphomicrobiales</taxon>
        <taxon>Phyllobacteriaceae</taxon>
        <taxon>Mesorhizobium</taxon>
    </lineage>
</organism>
<feature type="domain" description="Response regulatory" evidence="6">
    <location>
        <begin position="564"/>
        <end position="678"/>
    </location>
</feature>
<protein>
    <recommendedName>
        <fullName evidence="2">histidine kinase</fullName>
        <ecNumber evidence="2">2.7.13.3</ecNumber>
    </recommendedName>
</protein>
<dbReference type="Proteomes" id="UP000045285">
    <property type="component" value="Unassembled WGS sequence"/>
</dbReference>
<evidence type="ECO:0000313" key="8">
    <source>
        <dbReference type="EMBL" id="CDX20524.1"/>
    </source>
</evidence>
<dbReference type="Gene3D" id="3.30.565.10">
    <property type="entry name" value="Histidine kinase-like ATPase, C-terminal domain"/>
    <property type="match status" value="1"/>
</dbReference>
<dbReference type="Pfam" id="PF02518">
    <property type="entry name" value="HATPase_c"/>
    <property type="match status" value="1"/>
</dbReference>
<dbReference type="SUPFAM" id="SSF55785">
    <property type="entry name" value="PYP-like sensor domain (PAS domain)"/>
    <property type="match status" value="1"/>
</dbReference>
<dbReference type="CDD" id="cd00082">
    <property type="entry name" value="HisKA"/>
    <property type="match status" value="1"/>
</dbReference>
<feature type="domain" description="PAC" evidence="7">
    <location>
        <begin position="255"/>
        <end position="307"/>
    </location>
</feature>
<dbReference type="InterPro" id="IPR005467">
    <property type="entry name" value="His_kinase_dom"/>
</dbReference>
<feature type="modified residue" description="4-aspartylphosphate" evidence="4">
    <location>
        <position position="71"/>
    </location>
</feature>
<dbReference type="InterPro" id="IPR036097">
    <property type="entry name" value="HisK_dim/P_sf"/>
</dbReference>
<dbReference type="CDD" id="cd00130">
    <property type="entry name" value="PAS"/>
    <property type="match status" value="1"/>
</dbReference>
<reference evidence="9" key="1">
    <citation type="submission" date="2014-08" db="EMBL/GenBank/DDBJ databases">
        <authorList>
            <person name="Moulin L."/>
        </authorList>
    </citation>
    <scope>NUCLEOTIDE SEQUENCE [LARGE SCALE GENOMIC DNA]</scope>
</reference>
<dbReference type="InterPro" id="IPR001789">
    <property type="entry name" value="Sig_transdc_resp-reg_receiver"/>
</dbReference>
<evidence type="ECO:0000256" key="2">
    <source>
        <dbReference type="ARBA" id="ARBA00012438"/>
    </source>
</evidence>
<evidence type="ECO:0000256" key="3">
    <source>
        <dbReference type="ARBA" id="ARBA00022553"/>
    </source>
</evidence>
<dbReference type="InterPro" id="IPR011006">
    <property type="entry name" value="CheY-like_superfamily"/>
</dbReference>
<dbReference type="SUPFAM" id="SSF55874">
    <property type="entry name" value="ATPase domain of HSP90 chaperone/DNA topoisomerase II/histidine kinase"/>
    <property type="match status" value="1"/>
</dbReference>
<evidence type="ECO:0000259" key="6">
    <source>
        <dbReference type="PROSITE" id="PS50110"/>
    </source>
</evidence>
<dbReference type="AlphaFoldDB" id="A0A090E0E7"/>
<dbReference type="SMART" id="SM00086">
    <property type="entry name" value="PAC"/>
    <property type="match status" value="1"/>
</dbReference>
<dbReference type="PANTHER" id="PTHR43065:SF42">
    <property type="entry name" value="TWO-COMPONENT SENSOR PPRA"/>
    <property type="match status" value="1"/>
</dbReference>
<dbReference type="InterPro" id="IPR003661">
    <property type="entry name" value="HisK_dim/P_dom"/>
</dbReference>
<gene>
    <name evidence="8" type="ORF">MPL3356_320019</name>
</gene>
<dbReference type="PRINTS" id="PR00344">
    <property type="entry name" value="BCTRLSENSOR"/>
</dbReference>
<proteinExistence type="predicted"/>
<dbReference type="SMART" id="SM00387">
    <property type="entry name" value="HATPase_c"/>
    <property type="match status" value="1"/>
</dbReference>
<dbReference type="Pfam" id="PF00512">
    <property type="entry name" value="HisKA"/>
    <property type="match status" value="1"/>
</dbReference>
<dbReference type="Pfam" id="PF08447">
    <property type="entry name" value="PAS_3"/>
    <property type="match status" value="1"/>
</dbReference>
<dbReference type="PROSITE" id="PS50113">
    <property type="entry name" value="PAC"/>
    <property type="match status" value="1"/>
</dbReference>
<accession>A0A090E0E7</accession>
<feature type="modified residue" description="4-aspartylphosphate" evidence="4">
    <location>
        <position position="615"/>
    </location>
</feature>
<dbReference type="EMBL" id="CCMZ01000026">
    <property type="protein sequence ID" value="CDX20524.1"/>
    <property type="molecule type" value="Genomic_DNA"/>
</dbReference>
<name>A0A090E0E7_MESPL</name>
<dbReference type="EC" id="2.7.13.3" evidence="2"/>
<dbReference type="InterPro" id="IPR003594">
    <property type="entry name" value="HATPase_dom"/>
</dbReference>
<evidence type="ECO:0000313" key="9">
    <source>
        <dbReference type="Proteomes" id="UP000045285"/>
    </source>
</evidence>
<dbReference type="PROSITE" id="PS50109">
    <property type="entry name" value="HIS_KIN"/>
    <property type="match status" value="1"/>
</dbReference>
<keyword evidence="9" id="KW-1185">Reference proteome</keyword>
<dbReference type="SUPFAM" id="SSF52172">
    <property type="entry name" value="CheY-like"/>
    <property type="match status" value="2"/>
</dbReference>
<feature type="domain" description="Histidine kinase" evidence="5">
    <location>
        <begin position="320"/>
        <end position="539"/>
    </location>
</feature>
<dbReference type="InterPro" id="IPR004358">
    <property type="entry name" value="Sig_transdc_His_kin-like_C"/>
</dbReference>
<dbReference type="SMART" id="SM00448">
    <property type="entry name" value="REC"/>
    <property type="match status" value="2"/>
</dbReference>
<comment type="catalytic activity">
    <reaction evidence="1">
        <text>ATP + protein L-histidine = ADP + protein N-phospho-L-histidine.</text>
        <dbReference type="EC" id="2.7.13.3"/>
    </reaction>
</comment>
<dbReference type="PANTHER" id="PTHR43065">
    <property type="entry name" value="SENSOR HISTIDINE KINASE"/>
    <property type="match status" value="1"/>
</dbReference>
<dbReference type="STRING" id="69974.MPLDJ20_210071"/>
<dbReference type="SUPFAM" id="SSF47384">
    <property type="entry name" value="Homodimeric domain of signal transducing histidine kinase"/>
    <property type="match status" value="1"/>
</dbReference>
<evidence type="ECO:0000259" key="7">
    <source>
        <dbReference type="PROSITE" id="PS50113"/>
    </source>
</evidence>
<evidence type="ECO:0000256" key="1">
    <source>
        <dbReference type="ARBA" id="ARBA00000085"/>
    </source>
</evidence>
<dbReference type="InterPro" id="IPR000014">
    <property type="entry name" value="PAS"/>
</dbReference>
<evidence type="ECO:0000259" key="5">
    <source>
        <dbReference type="PROSITE" id="PS50109"/>
    </source>
</evidence>
<dbReference type="Gene3D" id="3.40.50.2300">
    <property type="match status" value="2"/>
</dbReference>
<dbReference type="InterPro" id="IPR036890">
    <property type="entry name" value="HATPase_C_sf"/>
</dbReference>